<sequence>MTPARLFSLGVVAATLTVSAGFSQETPEAASESPASAPRTFLIGNSLTWDTLPSRLEGASDGRVQWHVYCGKNLPFIHDNPAGHCVESSTPWPKALADGEYDFVSIQPHLGSKLEEDVAIITEWAAQQPDAVLVIHTAWRHLDQFAAAYEANESDGPMEPSPAYFEALLAGLRKELPGREIRTTNCYRLLYALHEDIEAGVGPFTALADVGRDAIHMNAGPGRYLMHNAMRQALGQPPTGQGFDLTPEVRTYLDEKLAAHGWHPPKESGEKGAAKREPK</sequence>
<reference evidence="3 4" key="1">
    <citation type="journal article" date="2020" name="Syst. Appl. Microbiol.">
        <title>Alienimonas chondri sp. nov., a novel planctomycete isolated from the biofilm of the red alga Chondrus crispus.</title>
        <authorList>
            <person name="Vitorino I."/>
            <person name="Albuquerque L."/>
            <person name="Wiegand S."/>
            <person name="Kallscheuer N."/>
            <person name="da Costa M.S."/>
            <person name="Lobo-da-Cunha A."/>
            <person name="Jogler C."/>
            <person name="Lage O.M."/>
        </authorList>
    </citation>
    <scope>NUCLEOTIDE SEQUENCE [LARGE SCALE GENOMIC DNA]</scope>
    <source>
        <strain evidence="3 4">LzC2</strain>
    </source>
</reference>
<dbReference type="Gene3D" id="3.40.50.1110">
    <property type="entry name" value="SGNH hydrolase"/>
    <property type="match status" value="1"/>
</dbReference>
<feature type="chain" id="PRO_5045146334" description="SGNH/GDSL hydrolase family protein" evidence="2">
    <location>
        <begin position="21"/>
        <end position="279"/>
    </location>
</feature>
<evidence type="ECO:0000313" key="3">
    <source>
        <dbReference type="EMBL" id="NNJ26490.1"/>
    </source>
</evidence>
<evidence type="ECO:0000313" key="4">
    <source>
        <dbReference type="Proteomes" id="UP000609651"/>
    </source>
</evidence>
<dbReference type="Proteomes" id="UP000609651">
    <property type="component" value="Unassembled WGS sequence"/>
</dbReference>
<comment type="caution">
    <text evidence="3">The sequence shown here is derived from an EMBL/GenBank/DDBJ whole genome shotgun (WGS) entry which is preliminary data.</text>
</comment>
<dbReference type="InterPro" id="IPR036514">
    <property type="entry name" value="SGNH_hydro_sf"/>
</dbReference>
<evidence type="ECO:0008006" key="5">
    <source>
        <dbReference type="Google" id="ProtNLM"/>
    </source>
</evidence>
<gene>
    <name evidence="3" type="ORF">LzC2_25780</name>
</gene>
<accession>A0ABX1VF27</accession>
<proteinExistence type="predicted"/>
<protein>
    <recommendedName>
        <fullName evidence="5">SGNH/GDSL hydrolase family protein</fullName>
    </recommendedName>
</protein>
<feature type="region of interest" description="Disordered" evidence="1">
    <location>
        <begin position="257"/>
        <end position="279"/>
    </location>
</feature>
<keyword evidence="4" id="KW-1185">Reference proteome</keyword>
<evidence type="ECO:0000256" key="2">
    <source>
        <dbReference type="SAM" id="SignalP"/>
    </source>
</evidence>
<organism evidence="3 4">
    <name type="scientific">Alienimonas chondri</name>
    <dbReference type="NCBI Taxonomy" id="2681879"/>
    <lineage>
        <taxon>Bacteria</taxon>
        <taxon>Pseudomonadati</taxon>
        <taxon>Planctomycetota</taxon>
        <taxon>Planctomycetia</taxon>
        <taxon>Planctomycetales</taxon>
        <taxon>Planctomycetaceae</taxon>
        <taxon>Alienimonas</taxon>
    </lineage>
</organism>
<feature type="signal peptide" evidence="2">
    <location>
        <begin position="1"/>
        <end position="20"/>
    </location>
</feature>
<name>A0ABX1VF27_9PLAN</name>
<keyword evidence="2" id="KW-0732">Signal</keyword>
<dbReference type="EMBL" id="WTPX01000081">
    <property type="protein sequence ID" value="NNJ26490.1"/>
    <property type="molecule type" value="Genomic_DNA"/>
</dbReference>
<evidence type="ECO:0000256" key="1">
    <source>
        <dbReference type="SAM" id="MobiDB-lite"/>
    </source>
</evidence>
<dbReference type="RefSeq" id="WP_171187589.1">
    <property type="nucleotide sequence ID" value="NZ_WTPX01000081.1"/>
</dbReference>